<dbReference type="NCBIfam" id="TIGR00536">
    <property type="entry name" value="hemK_fam"/>
    <property type="match status" value="1"/>
</dbReference>
<dbReference type="Pfam" id="PF17827">
    <property type="entry name" value="PrmC_N"/>
    <property type="match status" value="1"/>
</dbReference>
<dbReference type="EC" id="2.1.1.297" evidence="5"/>
<accession>A0A938YH27</accession>
<name>A0A938YH27_9ACTN</name>
<feature type="domain" description="Methyltransferase small" evidence="6">
    <location>
        <begin position="114"/>
        <end position="197"/>
    </location>
</feature>
<feature type="binding site" evidence="5">
    <location>
        <position position="144"/>
    </location>
    <ligand>
        <name>S-adenosyl-L-methionine</name>
        <dbReference type="ChEBI" id="CHEBI:59789"/>
    </ligand>
</feature>
<evidence type="ECO:0000313" key="8">
    <source>
        <dbReference type="EMBL" id="MBM9474939.1"/>
    </source>
</evidence>
<feature type="domain" description="Release factor glutamine methyltransferase N-terminal" evidence="7">
    <location>
        <begin position="12"/>
        <end position="76"/>
    </location>
</feature>
<dbReference type="InterPro" id="IPR029063">
    <property type="entry name" value="SAM-dependent_MTases_sf"/>
</dbReference>
<dbReference type="Proteomes" id="UP000663801">
    <property type="component" value="Unassembled WGS sequence"/>
</dbReference>
<evidence type="ECO:0000256" key="5">
    <source>
        <dbReference type="HAMAP-Rule" id="MF_02126"/>
    </source>
</evidence>
<dbReference type="InterPro" id="IPR019874">
    <property type="entry name" value="RF_methyltr_PrmC"/>
</dbReference>
<comment type="function">
    <text evidence="5">Methylates the class 1 translation termination release factors RF1/PrfA and RF2/PrfB on the glutamine residue of the universally conserved GGQ motif.</text>
</comment>
<dbReference type="Gene3D" id="1.10.8.10">
    <property type="entry name" value="DNA helicase RuvA subunit, C-terminal domain"/>
    <property type="match status" value="1"/>
</dbReference>
<dbReference type="Gene3D" id="3.40.50.150">
    <property type="entry name" value="Vaccinia Virus protein VP39"/>
    <property type="match status" value="1"/>
</dbReference>
<evidence type="ECO:0000256" key="2">
    <source>
        <dbReference type="ARBA" id="ARBA00022679"/>
    </source>
</evidence>
<dbReference type="AlphaFoldDB" id="A0A938YH27"/>
<dbReference type="NCBIfam" id="TIGR03534">
    <property type="entry name" value="RF_mod_PrmC"/>
    <property type="match status" value="1"/>
</dbReference>
<dbReference type="InterPro" id="IPR050320">
    <property type="entry name" value="N5-glutamine_MTase"/>
</dbReference>
<dbReference type="RefSeq" id="WP_205255089.1">
    <property type="nucleotide sequence ID" value="NZ_BAAAPV010000001.1"/>
</dbReference>
<evidence type="ECO:0000256" key="1">
    <source>
        <dbReference type="ARBA" id="ARBA00022603"/>
    </source>
</evidence>
<evidence type="ECO:0000256" key="3">
    <source>
        <dbReference type="ARBA" id="ARBA00022691"/>
    </source>
</evidence>
<evidence type="ECO:0000259" key="7">
    <source>
        <dbReference type="Pfam" id="PF17827"/>
    </source>
</evidence>
<dbReference type="PANTHER" id="PTHR18895">
    <property type="entry name" value="HEMK METHYLTRANSFERASE"/>
    <property type="match status" value="1"/>
</dbReference>
<keyword evidence="1 5" id="KW-0489">Methyltransferase</keyword>
<keyword evidence="3 5" id="KW-0949">S-adenosyl-L-methionine</keyword>
<comment type="catalytic activity">
    <reaction evidence="4 5">
        <text>L-glutaminyl-[peptide chain release factor] + S-adenosyl-L-methionine = N(5)-methyl-L-glutaminyl-[peptide chain release factor] + S-adenosyl-L-homocysteine + H(+)</text>
        <dbReference type="Rhea" id="RHEA:42896"/>
        <dbReference type="Rhea" id="RHEA-COMP:10271"/>
        <dbReference type="Rhea" id="RHEA-COMP:10272"/>
        <dbReference type="ChEBI" id="CHEBI:15378"/>
        <dbReference type="ChEBI" id="CHEBI:30011"/>
        <dbReference type="ChEBI" id="CHEBI:57856"/>
        <dbReference type="ChEBI" id="CHEBI:59789"/>
        <dbReference type="ChEBI" id="CHEBI:61891"/>
        <dbReference type="EC" id="2.1.1.297"/>
    </reaction>
</comment>
<keyword evidence="2 5" id="KW-0808">Transferase</keyword>
<evidence type="ECO:0000259" key="6">
    <source>
        <dbReference type="Pfam" id="PF05175"/>
    </source>
</evidence>
<dbReference type="InterPro" id="IPR040758">
    <property type="entry name" value="PrmC_N"/>
</dbReference>
<gene>
    <name evidence="5 8" type="primary">prmC</name>
    <name evidence="8" type="ORF">JL107_00640</name>
</gene>
<dbReference type="CDD" id="cd02440">
    <property type="entry name" value="AdoMet_MTases"/>
    <property type="match status" value="1"/>
</dbReference>
<dbReference type="GO" id="GO:0032259">
    <property type="term" value="P:methylation"/>
    <property type="evidence" value="ECO:0007669"/>
    <property type="project" value="UniProtKB-KW"/>
</dbReference>
<dbReference type="Pfam" id="PF05175">
    <property type="entry name" value="MTS"/>
    <property type="match status" value="1"/>
</dbReference>
<dbReference type="PANTHER" id="PTHR18895:SF74">
    <property type="entry name" value="MTRF1L RELEASE FACTOR GLUTAMINE METHYLTRANSFERASE"/>
    <property type="match status" value="1"/>
</dbReference>
<proteinExistence type="inferred from homology"/>
<evidence type="ECO:0000256" key="4">
    <source>
        <dbReference type="ARBA" id="ARBA00048391"/>
    </source>
</evidence>
<comment type="similarity">
    <text evidence="5">Belongs to the protein N5-glutamine methyltransferase family. PrmC subfamily.</text>
</comment>
<comment type="caution">
    <text evidence="5">Lacks conserved residue(s) required for the propagation of feature annotation.</text>
</comment>
<organism evidence="8 9">
    <name type="scientific">Nakamurella flavida</name>
    <dbReference type="NCBI Taxonomy" id="363630"/>
    <lineage>
        <taxon>Bacteria</taxon>
        <taxon>Bacillati</taxon>
        <taxon>Actinomycetota</taxon>
        <taxon>Actinomycetes</taxon>
        <taxon>Nakamurellales</taxon>
        <taxon>Nakamurellaceae</taxon>
        <taxon>Nakamurella</taxon>
    </lineage>
</organism>
<protein>
    <recommendedName>
        <fullName evidence="5">Release factor glutamine methyltransferase</fullName>
        <shortName evidence="5">RF MTase</shortName>
        <ecNumber evidence="5">2.1.1.297</ecNumber>
    </recommendedName>
    <alternativeName>
        <fullName evidence="5">N5-glutamine methyltransferase PrmC</fullName>
    </alternativeName>
    <alternativeName>
        <fullName evidence="5">Protein-(glutamine-N5) MTase PrmC</fullName>
    </alternativeName>
    <alternativeName>
        <fullName evidence="5">Protein-glutamine N-methyltransferase PrmC</fullName>
    </alternativeName>
</protein>
<dbReference type="InterPro" id="IPR004556">
    <property type="entry name" value="HemK-like"/>
</dbReference>
<feature type="binding site" evidence="5">
    <location>
        <begin position="194"/>
        <end position="197"/>
    </location>
    <ligand>
        <name>substrate</name>
    </ligand>
</feature>
<comment type="caution">
    <text evidence="8">The sequence shown here is derived from an EMBL/GenBank/DDBJ whole genome shotgun (WGS) entry which is preliminary data.</text>
</comment>
<dbReference type="SUPFAM" id="SSF53335">
    <property type="entry name" value="S-adenosyl-L-methionine-dependent methyltransferases"/>
    <property type="match status" value="1"/>
</dbReference>
<dbReference type="HAMAP" id="MF_02126">
    <property type="entry name" value="RF_methyltr_PrmC"/>
    <property type="match status" value="1"/>
</dbReference>
<dbReference type="GO" id="GO:0102559">
    <property type="term" value="F:peptide chain release factor N(5)-glutamine methyltransferase activity"/>
    <property type="evidence" value="ECO:0007669"/>
    <property type="project" value="UniProtKB-EC"/>
</dbReference>
<dbReference type="InterPro" id="IPR007848">
    <property type="entry name" value="Small_mtfrase_dom"/>
</dbReference>
<sequence length="292" mass="30672">MSRVPLRSEISAAQGTLEAAGVPGARADAEILAADLLRVPRTKLGLHPLVDDGFVERFRALVDRRATRIPLQHLLGTAHLAGVDVAVGPGVFIPRPETESLVVWALDAIAGVRSPLVVDLFTGSAAIALAIATARPDARVIGVERSPGALAWARRNTESHRDAGGTPVELRGVDVFDIRGLADLDGAVDLVTANPPYVPVGTPVEPEVGEHDPAEAVFAGPDGLDVIRPLVAVVAGLLRVDGVLAVEHDDTHGESVPALLRARRILTDVTAHTDLAGRPRFVSARRVALPAR</sequence>
<feature type="binding site" evidence="5">
    <location>
        <position position="194"/>
    </location>
    <ligand>
        <name>S-adenosyl-L-methionine</name>
        <dbReference type="ChEBI" id="CHEBI:59789"/>
    </ligand>
</feature>
<reference evidence="8" key="1">
    <citation type="submission" date="2021-01" db="EMBL/GenBank/DDBJ databases">
        <title>KCTC 19127 draft genome.</title>
        <authorList>
            <person name="An D."/>
        </authorList>
    </citation>
    <scope>NUCLEOTIDE SEQUENCE</scope>
    <source>
        <strain evidence="8">KCTC 19127</strain>
    </source>
</reference>
<dbReference type="EMBL" id="JAERWL010000001">
    <property type="protein sequence ID" value="MBM9474939.1"/>
    <property type="molecule type" value="Genomic_DNA"/>
</dbReference>
<keyword evidence="9" id="KW-1185">Reference proteome</keyword>
<evidence type="ECO:0000313" key="9">
    <source>
        <dbReference type="Proteomes" id="UP000663801"/>
    </source>
</evidence>